<proteinExistence type="predicted"/>
<dbReference type="HOGENOM" id="CLU_2763351_0_0_1"/>
<evidence type="ECO:0000313" key="3">
    <source>
        <dbReference type="Proteomes" id="UP000006643"/>
    </source>
</evidence>
<keyword evidence="1" id="KW-0732">Signal</keyword>
<keyword evidence="3" id="KW-1185">Reference proteome</keyword>
<evidence type="ECO:0000313" key="2">
    <source>
        <dbReference type="EMBL" id="EEY67161.1"/>
    </source>
</evidence>
<name>D0N0J8_PHYIT</name>
<reference evidence="3" key="1">
    <citation type="journal article" date="2009" name="Nature">
        <title>Genome sequence and analysis of the Irish potato famine pathogen Phytophthora infestans.</title>
        <authorList>
            <consortium name="The Broad Institute Genome Sequencing Platform"/>
            <person name="Haas B.J."/>
            <person name="Kamoun S."/>
            <person name="Zody M.C."/>
            <person name="Jiang R.H."/>
            <person name="Handsaker R.E."/>
            <person name="Cano L.M."/>
            <person name="Grabherr M."/>
            <person name="Kodira C.D."/>
            <person name="Raffaele S."/>
            <person name="Torto-Alalibo T."/>
            <person name="Bozkurt T.O."/>
            <person name="Ah-Fong A.M."/>
            <person name="Alvarado L."/>
            <person name="Anderson V.L."/>
            <person name="Armstrong M.R."/>
            <person name="Avrova A."/>
            <person name="Baxter L."/>
            <person name="Beynon J."/>
            <person name="Boevink P.C."/>
            <person name="Bollmann S.R."/>
            <person name="Bos J.I."/>
            <person name="Bulone V."/>
            <person name="Cai G."/>
            <person name="Cakir C."/>
            <person name="Carrington J.C."/>
            <person name="Chawner M."/>
            <person name="Conti L."/>
            <person name="Costanzo S."/>
            <person name="Ewan R."/>
            <person name="Fahlgren N."/>
            <person name="Fischbach M.A."/>
            <person name="Fugelstad J."/>
            <person name="Gilroy E.M."/>
            <person name="Gnerre S."/>
            <person name="Green P.J."/>
            <person name="Grenville-Briggs L.J."/>
            <person name="Griffith J."/>
            <person name="Grunwald N.J."/>
            <person name="Horn K."/>
            <person name="Horner N.R."/>
            <person name="Hu C.H."/>
            <person name="Huitema E."/>
            <person name="Jeong D.H."/>
            <person name="Jones A.M."/>
            <person name="Jones J.D."/>
            <person name="Jones R.W."/>
            <person name="Karlsson E.K."/>
            <person name="Kunjeti S.G."/>
            <person name="Lamour K."/>
            <person name="Liu Z."/>
            <person name="Ma L."/>
            <person name="Maclean D."/>
            <person name="Chibucos M.C."/>
            <person name="McDonald H."/>
            <person name="McWalters J."/>
            <person name="Meijer H.J."/>
            <person name="Morgan W."/>
            <person name="Morris P.F."/>
            <person name="Munro C.A."/>
            <person name="O'Neill K."/>
            <person name="Ospina-Giraldo M."/>
            <person name="Pinzon A."/>
            <person name="Pritchard L."/>
            <person name="Ramsahoye B."/>
            <person name="Ren Q."/>
            <person name="Restrepo S."/>
            <person name="Roy S."/>
            <person name="Sadanandom A."/>
            <person name="Savidor A."/>
            <person name="Schornack S."/>
            <person name="Schwartz D.C."/>
            <person name="Schumann U.D."/>
            <person name="Schwessinger B."/>
            <person name="Seyer L."/>
            <person name="Sharpe T."/>
            <person name="Silvar C."/>
            <person name="Song J."/>
            <person name="Studholme D.J."/>
            <person name="Sykes S."/>
            <person name="Thines M."/>
            <person name="van de Vondervoort P.J."/>
            <person name="Phuntumart V."/>
            <person name="Wawra S."/>
            <person name="Weide R."/>
            <person name="Win J."/>
            <person name="Young C."/>
            <person name="Zhou S."/>
            <person name="Fry W."/>
            <person name="Meyers B.C."/>
            <person name="van West P."/>
            <person name="Ristaino J."/>
            <person name="Govers F."/>
            <person name="Birch P.R."/>
            <person name="Whisson S.C."/>
            <person name="Judelson H.S."/>
            <person name="Nusbaum C."/>
        </authorList>
    </citation>
    <scope>NUCLEOTIDE SEQUENCE [LARGE SCALE GENOMIC DNA]</scope>
    <source>
        <strain evidence="3">T30-4</strain>
    </source>
</reference>
<dbReference type="STRING" id="403677.D0N0J8"/>
<dbReference type="GeneID" id="9479515"/>
<organism evidence="2 3">
    <name type="scientific">Phytophthora infestans (strain T30-4)</name>
    <name type="common">Potato late blight agent</name>
    <dbReference type="NCBI Taxonomy" id="403677"/>
    <lineage>
        <taxon>Eukaryota</taxon>
        <taxon>Sar</taxon>
        <taxon>Stramenopiles</taxon>
        <taxon>Oomycota</taxon>
        <taxon>Peronosporomycetes</taxon>
        <taxon>Peronosporales</taxon>
        <taxon>Peronosporaceae</taxon>
        <taxon>Phytophthora</taxon>
    </lineage>
</organism>
<dbReference type="AlphaFoldDB" id="D0N0J8"/>
<feature type="signal peptide" evidence="1">
    <location>
        <begin position="1"/>
        <end position="22"/>
    </location>
</feature>
<dbReference type="KEGG" id="pif:PITG_22727"/>
<accession>D0N0J8</accession>
<dbReference type="OrthoDB" id="127916at2759"/>
<gene>
    <name evidence="2" type="ORF">PITG_22727</name>
</gene>
<protein>
    <submittedName>
        <fullName evidence="2">Secreted RxLR effector peptide protein, putative</fullName>
    </submittedName>
</protein>
<dbReference type="Proteomes" id="UP000006643">
    <property type="component" value="Unassembled WGS sequence"/>
</dbReference>
<feature type="chain" id="PRO_5003012783" evidence="1">
    <location>
        <begin position="23"/>
        <end position="70"/>
    </location>
</feature>
<evidence type="ECO:0000256" key="1">
    <source>
        <dbReference type="SAM" id="SignalP"/>
    </source>
</evidence>
<dbReference type="RefSeq" id="XP_002905809.1">
    <property type="nucleotide sequence ID" value="XM_002905763.1"/>
</dbReference>
<dbReference type="EMBL" id="DS028122">
    <property type="protein sequence ID" value="EEY67161.1"/>
    <property type="molecule type" value="Genomic_DNA"/>
</dbReference>
<sequence>MRSIFYAVLAIAVVARSSTVAAFLIPDESRLFSKPLPNIVPKRYLRVAGQEVVQSRREDGNGGIWKSLAQ</sequence>
<dbReference type="InParanoid" id="D0N0J8"/>
<dbReference type="VEuPathDB" id="FungiDB:PITG_22727"/>